<comment type="caution">
    <text evidence="2">The sequence shown here is derived from an EMBL/GenBank/DDBJ whole genome shotgun (WGS) entry which is preliminary data.</text>
</comment>
<keyword evidence="3" id="KW-1185">Reference proteome</keyword>
<feature type="region of interest" description="Disordered" evidence="1">
    <location>
        <begin position="20"/>
        <end position="48"/>
    </location>
</feature>
<name>A0ABD1PAW1_9LAMI</name>
<dbReference type="Proteomes" id="UP001604336">
    <property type="component" value="Unassembled WGS sequence"/>
</dbReference>
<protein>
    <submittedName>
        <fullName evidence="2">Uncharacterized protein</fullName>
    </submittedName>
</protein>
<accession>A0ABD1PAW1</accession>
<organism evidence="2 3">
    <name type="scientific">Abeliophyllum distichum</name>
    <dbReference type="NCBI Taxonomy" id="126358"/>
    <lineage>
        <taxon>Eukaryota</taxon>
        <taxon>Viridiplantae</taxon>
        <taxon>Streptophyta</taxon>
        <taxon>Embryophyta</taxon>
        <taxon>Tracheophyta</taxon>
        <taxon>Spermatophyta</taxon>
        <taxon>Magnoliopsida</taxon>
        <taxon>eudicotyledons</taxon>
        <taxon>Gunneridae</taxon>
        <taxon>Pentapetalae</taxon>
        <taxon>asterids</taxon>
        <taxon>lamiids</taxon>
        <taxon>Lamiales</taxon>
        <taxon>Oleaceae</taxon>
        <taxon>Forsythieae</taxon>
        <taxon>Abeliophyllum</taxon>
    </lineage>
</organism>
<dbReference type="AlphaFoldDB" id="A0ABD1PAW1"/>
<evidence type="ECO:0000313" key="3">
    <source>
        <dbReference type="Proteomes" id="UP001604336"/>
    </source>
</evidence>
<reference evidence="3" key="1">
    <citation type="submission" date="2024-07" db="EMBL/GenBank/DDBJ databases">
        <title>Two chromosome-level genome assemblies of Korean endemic species Abeliophyllum distichum and Forsythia ovata (Oleaceae).</title>
        <authorList>
            <person name="Jang H."/>
        </authorList>
    </citation>
    <scope>NUCLEOTIDE SEQUENCE [LARGE SCALE GENOMIC DNA]</scope>
</reference>
<evidence type="ECO:0000313" key="2">
    <source>
        <dbReference type="EMBL" id="KAL2461028.1"/>
    </source>
</evidence>
<evidence type="ECO:0000256" key="1">
    <source>
        <dbReference type="SAM" id="MobiDB-lite"/>
    </source>
</evidence>
<gene>
    <name evidence="2" type="ORF">Adt_44448</name>
</gene>
<sequence length="170" mass="18837">MRIRGKSSANSVSLSSLCSSPAASSSPPCSSSSSITINSSVSSQDSSNSCLFSSTSITTRRCHGLDLLVKAIHQVTDGSVVGYPYIQRRVMIRRRRRELKFDGFTITELLKEGNEHNDKKKVSKKGKSAMKRHKRIMGFPSKYHDSLLQPWKSKSLRNRSAIGDEIEMGL</sequence>
<dbReference type="EMBL" id="JBFOLK010000014">
    <property type="protein sequence ID" value="KAL2461028.1"/>
    <property type="molecule type" value="Genomic_DNA"/>
</dbReference>
<proteinExistence type="predicted"/>